<dbReference type="GO" id="GO:0016780">
    <property type="term" value="F:phosphotransferase activity, for other substituted phosphate groups"/>
    <property type="evidence" value="ECO:0007669"/>
    <property type="project" value="InterPro"/>
</dbReference>
<gene>
    <name evidence="9" type="ORF">FYJ85_06305</name>
</gene>
<keyword evidence="2" id="KW-1003">Cell membrane</keyword>
<feature type="transmembrane region" description="Helical" evidence="8">
    <location>
        <begin position="142"/>
        <end position="162"/>
    </location>
</feature>
<feature type="transmembrane region" description="Helical" evidence="8">
    <location>
        <begin position="473"/>
        <end position="495"/>
    </location>
</feature>
<evidence type="ECO:0000313" key="10">
    <source>
        <dbReference type="Proteomes" id="UP000435649"/>
    </source>
</evidence>
<dbReference type="GO" id="GO:0005886">
    <property type="term" value="C:plasma membrane"/>
    <property type="evidence" value="ECO:0007669"/>
    <property type="project" value="UniProtKB-SubCell"/>
</dbReference>
<feature type="transmembrane region" description="Helical" evidence="8">
    <location>
        <begin position="54"/>
        <end position="74"/>
    </location>
</feature>
<evidence type="ECO:0000256" key="3">
    <source>
        <dbReference type="ARBA" id="ARBA00022679"/>
    </source>
</evidence>
<dbReference type="PANTHER" id="PTHR22926">
    <property type="entry name" value="PHOSPHO-N-ACETYLMURAMOYL-PENTAPEPTIDE-TRANSFERASE"/>
    <property type="match status" value="1"/>
</dbReference>
<keyword evidence="10" id="KW-1185">Reference proteome</keyword>
<dbReference type="GO" id="GO:0046872">
    <property type="term" value="F:metal ion binding"/>
    <property type="evidence" value="ECO:0007669"/>
    <property type="project" value="UniProtKB-KW"/>
</dbReference>
<keyword evidence="6 8" id="KW-0472">Membrane</keyword>
<dbReference type="CDD" id="cd06853">
    <property type="entry name" value="GT_WecA_like"/>
    <property type="match status" value="1"/>
</dbReference>
<evidence type="ECO:0000256" key="7">
    <source>
        <dbReference type="PIRSR" id="PIRSR600715-1"/>
    </source>
</evidence>
<evidence type="ECO:0000256" key="1">
    <source>
        <dbReference type="ARBA" id="ARBA00004651"/>
    </source>
</evidence>
<name>A0A844FZD9_9BACT</name>
<feature type="transmembrane region" description="Helical" evidence="8">
    <location>
        <begin position="86"/>
        <end position="103"/>
    </location>
</feature>
<accession>A0A844FZD9</accession>
<feature type="transmembrane region" description="Helical" evidence="8">
    <location>
        <begin position="249"/>
        <end position="268"/>
    </location>
</feature>
<feature type="transmembrane region" description="Helical" evidence="8">
    <location>
        <begin position="371"/>
        <end position="392"/>
    </location>
</feature>
<protein>
    <recommendedName>
        <fullName evidence="11">UDP-GlcNAc:undecaprenyl-phosphate GlcNAc-1-phosphate transferase</fullName>
    </recommendedName>
</protein>
<feature type="transmembrane region" description="Helical" evidence="8">
    <location>
        <begin position="169"/>
        <end position="189"/>
    </location>
</feature>
<evidence type="ECO:0000256" key="2">
    <source>
        <dbReference type="ARBA" id="ARBA00022475"/>
    </source>
</evidence>
<feature type="transmembrane region" description="Helical" evidence="8">
    <location>
        <begin position="195"/>
        <end position="211"/>
    </location>
</feature>
<dbReference type="GO" id="GO:0044038">
    <property type="term" value="P:cell wall macromolecule biosynthetic process"/>
    <property type="evidence" value="ECO:0007669"/>
    <property type="project" value="TreeGrafter"/>
</dbReference>
<dbReference type="Proteomes" id="UP000435649">
    <property type="component" value="Unassembled WGS sequence"/>
</dbReference>
<keyword evidence="5 8" id="KW-1133">Transmembrane helix</keyword>
<dbReference type="GO" id="GO:0071555">
    <property type="term" value="P:cell wall organization"/>
    <property type="evidence" value="ECO:0007669"/>
    <property type="project" value="TreeGrafter"/>
</dbReference>
<feature type="transmembrane region" description="Helical" evidence="8">
    <location>
        <begin position="307"/>
        <end position="326"/>
    </location>
</feature>
<dbReference type="PANTHER" id="PTHR22926:SF3">
    <property type="entry name" value="UNDECAPRENYL-PHOSPHATE ALPHA-N-ACETYLGLUCOSAMINYL 1-PHOSPHATE TRANSFERASE"/>
    <property type="match status" value="1"/>
</dbReference>
<dbReference type="PROSITE" id="PS01348">
    <property type="entry name" value="MRAY_2"/>
    <property type="match status" value="1"/>
</dbReference>
<keyword evidence="3" id="KW-0808">Transferase</keyword>
<evidence type="ECO:0000256" key="8">
    <source>
        <dbReference type="SAM" id="Phobius"/>
    </source>
</evidence>
<feature type="binding site" evidence="7">
    <location>
        <position position="222"/>
    </location>
    <ligand>
        <name>Mg(2+)</name>
        <dbReference type="ChEBI" id="CHEBI:18420"/>
    </ligand>
</feature>
<comment type="subcellular location">
    <subcellularLocation>
        <location evidence="1">Cell membrane</location>
        <topology evidence="1">Multi-pass membrane protein</topology>
    </subcellularLocation>
</comment>
<dbReference type="RefSeq" id="WP_154417346.1">
    <property type="nucleotide sequence ID" value="NZ_VUNS01000004.1"/>
</dbReference>
<feature type="transmembrane region" description="Helical" evidence="8">
    <location>
        <begin position="332"/>
        <end position="350"/>
    </location>
</feature>
<evidence type="ECO:0000256" key="6">
    <source>
        <dbReference type="ARBA" id="ARBA00023136"/>
    </source>
</evidence>
<dbReference type="EMBL" id="VUNS01000004">
    <property type="protein sequence ID" value="MST96657.1"/>
    <property type="molecule type" value="Genomic_DNA"/>
</dbReference>
<comment type="caution">
    <text evidence="9">The sequence shown here is derived from an EMBL/GenBank/DDBJ whole genome shotgun (WGS) entry which is preliminary data.</text>
</comment>
<feature type="transmembrane region" description="Helical" evidence="8">
    <location>
        <begin position="218"/>
        <end position="237"/>
    </location>
</feature>
<dbReference type="Gene3D" id="3.40.50.720">
    <property type="entry name" value="NAD(P)-binding Rossmann-like Domain"/>
    <property type="match status" value="1"/>
</dbReference>
<sequence length="629" mass="69558">MTMSFDFFSSHGGFVLYPLFGCCLSVLLTRVCIRVLPRLGYVDKPGGRHIHEHAVPRGGGIAVILAFFTALGFYALHSPLPESRELLARLLVPAALLGALGIVDDRRELKSKLKLAVQIVVALIVWFNMDCDYTILGWPVPWFLSLALTVGWVIVILNAFNLIDGLDGLASGLAIVSAGCMAIWFLPAGGHAPEAMSMQILAGTCFGFLRYNFHPARIFLGDTGSTFLGLIFAITGLSTIDRAVTATSLLLPLLAIGVPLFDVVLAIWRRSARKLLDPHSGGIMDGDQDHLHHRLLRETRKQTTTALLMYLIGCGFAAAALLLLFLRHSTLAIGYILLLLGVLIAIRQLAGVELYASARLIRNGLIKPRRGLLINLVHPFIDFFLIGVSFVTACWTTCGTAGNLRIFLCTFGPLALLLCLSGTYRVYWLRAGINDYCRLKMLLLLGSVLACSLLFLLEYRNMAQLYSIDLRQFIGGSIVFSALSVLLIVGERLLIHYAEWFWFRKLDLQHQAPDRLRLLIYGGGLNCRVFISTLYCAQKSGDREQIVGIIDDDPVLAGLHVYGFPVFGGSRQLGEVYEKQPFDKLLVTTRGDDPEKMRQLAEFCCRRRVILSKLVIGEETVSESDRQIA</sequence>
<dbReference type="InterPro" id="IPR018480">
    <property type="entry name" value="PNAcMuramoyl-5peptid_Trfase_CS"/>
</dbReference>
<dbReference type="Pfam" id="PF00953">
    <property type="entry name" value="Glycos_transf_4"/>
    <property type="match status" value="1"/>
</dbReference>
<keyword evidence="4 8" id="KW-0812">Transmembrane</keyword>
<organism evidence="9 10">
    <name type="scientific">Victivallis lenta</name>
    <dbReference type="NCBI Taxonomy" id="2606640"/>
    <lineage>
        <taxon>Bacteria</taxon>
        <taxon>Pseudomonadati</taxon>
        <taxon>Lentisphaerota</taxon>
        <taxon>Lentisphaeria</taxon>
        <taxon>Victivallales</taxon>
        <taxon>Victivallaceae</taxon>
        <taxon>Victivallis</taxon>
    </lineage>
</organism>
<evidence type="ECO:0000256" key="4">
    <source>
        <dbReference type="ARBA" id="ARBA00022692"/>
    </source>
</evidence>
<feature type="binding site" evidence="7">
    <location>
        <position position="161"/>
    </location>
    <ligand>
        <name>Mg(2+)</name>
        <dbReference type="ChEBI" id="CHEBI:18420"/>
    </ligand>
</feature>
<comment type="cofactor">
    <cofactor evidence="7">
        <name>Mg(2+)</name>
        <dbReference type="ChEBI" id="CHEBI:18420"/>
    </cofactor>
</comment>
<reference evidence="9 10" key="1">
    <citation type="submission" date="2019-08" db="EMBL/GenBank/DDBJ databases">
        <title>In-depth cultivation of the pig gut microbiome towards novel bacterial diversity and tailored functional studies.</title>
        <authorList>
            <person name="Wylensek D."/>
            <person name="Hitch T.C.A."/>
            <person name="Clavel T."/>
        </authorList>
    </citation>
    <scope>NUCLEOTIDE SEQUENCE [LARGE SCALE GENOMIC DNA]</scope>
    <source>
        <strain evidence="9 10">BBE-744-WT-12</strain>
    </source>
</reference>
<feature type="transmembrane region" description="Helical" evidence="8">
    <location>
        <begin position="115"/>
        <end position="136"/>
    </location>
</feature>
<feature type="transmembrane region" description="Helical" evidence="8">
    <location>
        <begin position="12"/>
        <end position="33"/>
    </location>
</feature>
<evidence type="ECO:0000256" key="5">
    <source>
        <dbReference type="ARBA" id="ARBA00022989"/>
    </source>
</evidence>
<evidence type="ECO:0000313" key="9">
    <source>
        <dbReference type="EMBL" id="MST96657.1"/>
    </source>
</evidence>
<keyword evidence="7" id="KW-0479">Metal-binding</keyword>
<keyword evidence="7" id="KW-0460">Magnesium</keyword>
<feature type="transmembrane region" description="Helical" evidence="8">
    <location>
        <begin position="439"/>
        <end position="457"/>
    </location>
</feature>
<feature type="transmembrane region" description="Helical" evidence="8">
    <location>
        <begin position="404"/>
        <end position="427"/>
    </location>
</feature>
<proteinExistence type="predicted"/>
<evidence type="ECO:0008006" key="11">
    <source>
        <dbReference type="Google" id="ProtNLM"/>
    </source>
</evidence>
<dbReference type="GO" id="GO:0009103">
    <property type="term" value="P:lipopolysaccharide biosynthetic process"/>
    <property type="evidence" value="ECO:0007669"/>
    <property type="project" value="TreeGrafter"/>
</dbReference>
<dbReference type="AlphaFoldDB" id="A0A844FZD9"/>
<dbReference type="InterPro" id="IPR000715">
    <property type="entry name" value="Glycosyl_transferase_4"/>
</dbReference>